<name>A0A0F9KG06_9ZZZZ</name>
<gene>
    <name evidence="1" type="ORF">LCGC14_1639310</name>
</gene>
<dbReference type="EMBL" id="LAZR01013638">
    <property type="protein sequence ID" value="KKM21053.1"/>
    <property type="molecule type" value="Genomic_DNA"/>
</dbReference>
<dbReference type="AlphaFoldDB" id="A0A0F9KG06"/>
<evidence type="ECO:0000313" key="1">
    <source>
        <dbReference type="EMBL" id="KKM21053.1"/>
    </source>
</evidence>
<sequence>MGILDKTTYGEYYWAMQVEAQAAFDEQKEDALSPFFAGILGSVPEIEELPASMQHFLNVLREPHSAGLGGFLVSAAGEFAAETLKDLIKPGMAMLNRSINRGSLETWLTSKEAITLSHRKWIDDDFFYLLTASEGYEKIVADFLYHAEEAYPSIPDLMLWARYHGNPLNTREKVWERFDINVRDYDLWEWLSLQRLQTSQVHTLYRRGIIDEGILSGELYKIGWREDDVNRVIETEWSIPNAMLLLQGDLQQGKDNELIIKDISKGDIHPDYAQTYMDAVLTKPSSGDVIAYQLRQDSNLPNVEQELKRIGIHPDHIKVYKELAYPIPPVADIITMAVREAFSPEIAERFGQYEDFPPEFAEWAAKKGITEEWSMRYWASHWSLPSTQQGFEMLHRGIIDQTELNMLLRALDIMPFWRKKLTEMAYRRITRVDVRRLYKAGVLTEIEVYQSYLDLGYNEVNAQRMTDFTIEQAMPKEVAITKTAILKAFETNMLDRYETETMLKDLAVTDETLSFLIKSVEYKKELDLQDNKIKAIKNLYKKREYDNNKALSELLQLDMPDKQASLLLEQWLYEKKAVGERRWTTAQTLDFMKKGLITRERGIKELTAIGYNVEHIAVYMNDTE</sequence>
<protein>
    <submittedName>
        <fullName evidence="1">Uncharacterized protein</fullName>
    </submittedName>
</protein>
<comment type="caution">
    <text evidence="1">The sequence shown here is derived from an EMBL/GenBank/DDBJ whole genome shotgun (WGS) entry which is preliminary data.</text>
</comment>
<proteinExistence type="predicted"/>
<organism evidence="1">
    <name type="scientific">marine sediment metagenome</name>
    <dbReference type="NCBI Taxonomy" id="412755"/>
    <lineage>
        <taxon>unclassified sequences</taxon>
        <taxon>metagenomes</taxon>
        <taxon>ecological metagenomes</taxon>
    </lineage>
</organism>
<reference evidence="1" key="1">
    <citation type="journal article" date="2015" name="Nature">
        <title>Complex archaea that bridge the gap between prokaryotes and eukaryotes.</title>
        <authorList>
            <person name="Spang A."/>
            <person name="Saw J.H."/>
            <person name="Jorgensen S.L."/>
            <person name="Zaremba-Niedzwiedzka K."/>
            <person name="Martijn J."/>
            <person name="Lind A.E."/>
            <person name="van Eijk R."/>
            <person name="Schleper C."/>
            <person name="Guy L."/>
            <person name="Ettema T.J."/>
        </authorList>
    </citation>
    <scope>NUCLEOTIDE SEQUENCE</scope>
</reference>
<accession>A0A0F9KG06</accession>